<dbReference type="NCBIfam" id="NF040521">
    <property type="entry name" value="C45_proenzyme"/>
    <property type="match status" value="1"/>
</dbReference>
<gene>
    <name evidence="2" type="ORF">D3226_02350</name>
</gene>
<dbReference type="PANTHER" id="PTHR34180">
    <property type="entry name" value="PEPTIDASE C45"/>
    <property type="match status" value="1"/>
</dbReference>
<dbReference type="Proteomes" id="UP001646141">
    <property type="component" value="Unassembled WGS sequence"/>
</dbReference>
<reference evidence="2 3" key="1">
    <citation type="submission" date="2018-09" db="EMBL/GenBank/DDBJ databases">
        <title>Comparative genomics of Leucobacter spp.</title>
        <authorList>
            <person name="Reis A.C."/>
            <person name="Kolvenbach B.A."/>
            <person name="Corvini P.F.X."/>
            <person name="Nunes O.C."/>
        </authorList>
    </citation>
    <scope>NUCLEOTIDE SEQUENCE [LARGE SCALE GENOMIC DNA]</scope>
    <source>
        <strain evidence="2 3">L-1</strain>
    </source>
</reference>
<dbReference type="Gene3D" id="3.60.60.10">
    <property type="entry name" value="Penicillin V Acylase, Chain A"/>
    <property type="match status" value="1"/>
</dbReference>
<proteinExistence type="predicted"/>
<feature type="domain" description="Peptidase C45 hydrolase" evidence="1">
    <location>
        <begin position="165"/>
        <end position="355"/>
    </location>
</feature>
<name>A0ABS1SKV3_9MICO</name>
<dbReference type="InterPro" id="IPR047801">
    <property type="entry name" value="Peptidase_C45"/>
</dbReference>
<dbReference type="InterPro" id="IPR047794">
    <property type="entry name" value="C45_proenzyme-like"/>
</dbReference>
<evidence type="ECO:0000259" key="1">
    <source>
        <dbReference type="Pfam" id="PF03417"/>
    </source>
</evidence>
<evidence type="ECO:0000313" key="3">
    <source>
        <dbReference type="Proteomes" id="UP001646141"/>
    </source>
</evidence>
<sequence length="365" mass="38983">MDILTHVSSVRGAQARGLEIGSTFAAQIRDAADRYHAFFTLRGLPEATVREIAQNSLAALQDWCPRLATELVATAAGAGVETWRLAALNARTEVLAAIGPDSEGECSTMVYAPEGSEPETMQTWDWHADLCPTGLVIEFVPGDDDASTHHLVTRVRLFTELGVLGKIGVNDAGLGVHFNILHHASDRPTGGVPVHAVARRILEEARSLEEAETIARSARVSASTVITVAVNSASGQRAASLELSPAGVATVLPDHDGWLLHTNHYLDPVLVGGEATRDPSTTYARYDHLRSRVPMLAHLPVRERAAQFAGPEGALAPVCFTPNPADPPHEQWTTLLTISLELAAGRLSYAAGNPAYLAEHGAELF</sequence>
<dbReference type="PANTHER" id="PTHR34180:SF1">
    <property type="entry name" value="BETA-ALANYL-DOPAMINE_CARCININE HYDROLASE"/>
    <property type="match status" value="1"/>
</dbReference>
<dbReference type="Gene3D" id="1.10.10.2120">
    <property type="match status" value="1"/>
</dbReference>
<dbReference type="Pfam" id="PF03417">
    <property type="entry name" value="AAT"/>
    <property type="match status" value="1"/>
</dbReference>
<dbReference type="EMBL" id="QYAD01000001">
    <property type="protein sequence ID" value="MBL3688801.1"/>
    <property type="molecule type" value="Genomic_DNA"/>
</dbReference>
<dbReference type="InterPro" id="IPR005079">
    <property type="entry name" value="Peptidase_C45_hydrolase"/>
</dbReference>
<comment type="caution">
    <text evidence="2">The sequence shown here is derived from an EMBL/GenBank/DDBJ whole genome shotgun (WGS) entry which is preliminary data.</text>
</comment>
<dbReference type="RefSeq" id="WP_202380811.1">
    <property type="nucleotide sequence ID" value="NZ_BAAAMA010000003.1"/>
</dbReference>
<organism evidence="2 3">
    <name type="scientific">Leucobacter chromiireducens subsp. chromiireducens</name>
    <dbReference type="NCBI Taxonomy" id="660067"/>
    <lineage>
        <taxon>Bacteria</taxon>
        <taxon>Bacillati</taxon>
        <taxon>Actinomycetota</taxon>
        <taxon>Actinomycetes</taxon>
        <taxon>Micrococcales</taxon>
        <taxon>Microbacteriaceae</taxon>
        <taxon>Leucobacter</taxon>
    </lineage>
</organism>
<protein>
    <submittedName>
        <fullName evidence="2">Peptidase C45</fullName>
    </submittedName>
</protein>
<evidence type="ECO:0000313" key="2">
    <source>
        <dbReference type="EMBL" id="MBL3688801.1"/>
    </source>
</evidence>
<keyword evidence="3" id="KW-1185">Reference proteome</keyword>
<accession>A0ABS1SKV3</accession>